<sequence length="35" mass="4016">MFSQVGEVIENIPDVDLDLRDLNLFIIIRTILGDK</sequence>
<dbReference type="EMBL" id="LAZR01007877">
    <property type="protein sequence ID" value="KKM82342.1"/>
    <property type="molecule type" value="Genomic_DNA"/>
</dbReference>
<organism evidence="1">
    <name type="scientific">marine sediment metagenome</name>
    <dbReference type="NCBI Taxonomy" id="412755"/>
    <lineage>
        <taxon>unclassified sequences</taxon>
        <taxon>metagenomes</taxon>
        <taxon>ecological metagenomes</taxon>
    </lineage>
</organism>
<accession>A0A0F9NM05</accession>
<proteinExistence type="predicted"/>
<name>A0A0F9NM05_9ZZZZ</name>
<protein>
    <submittedName>
        <fullName evidence="1">Uncharacterized protein</fullName>
    </submittedName>
</protein>
<dbReference type="AlphaFoldDB" id="A0A0F9NM05"/>
<gene>
    <name evidence="1" type="ORF">LCGC14_1320590</name>
</gene>
<evidence type="ECO:0000313" key="1">
    <source>
        <dbReference type="EMBL" id="KKM82342.1"/>
    </source>
</evidence>
<reference evidence="1" key="1">
    <citation type="journal article" date="2015" name="Nature">
        <title>Complex archaea that bridge the gap between prokaryotes and eukaryotes.</title>
        <authorList>
            <person name="Spang A."/>
            <person name="Saw J.H."/>
            <person name="Jorgensen S.L."/>
            <person name="Zaremba-Niedzwiedzka K."/>
            <person name="Martijn J."/>
            <person name="Lind A.E."/>
            <person name="van Eijk R."/>
            <person name="Schleper C."/>
            <person name="Guy L."/>
            <person name="Ettema T.J."/>
        </authorList>
    </citation>
    <scope>NUCLEOTIDE SEQUENCE</scope>
</reference>
<comment type="caution">
    <text evidence="1">The sequence shown here is derived from an EMBL/GenBank/DDBJ whole genome shotgun (WGS) entry which is preliminary data.</text>
</comment>